<sequence>MDKGQTVTIPLAEYRALMEDRAELVRVRGLAAGPVCFSSRARFRGDPEVVAFLNENATTASVEWLRDEAQRRFGPARAPSRSAIGRYVRRVRVSLGIGERHRQR</sequence>
<dbReference type="AlphaFoldDB" id="A0A7X1ZHF0"/>
<dbReference type="EMBL" id="WIVE01000144">
    <property type="protein sequence ID" value="MQX38591.1"/>
    <property type="molecule type" value="Genomic_DNA"/>
</dbReference>
<evidence type="ECO:0000313" key="2">
    <source>
        <dbReference type="Proteomes" id="UP000434582"/>
    </source>
</evidence>
<dbReference type="RefSeq" id="WP_153347205.1">
    <property type="nucleotide sequence ID" value="NZ_WIVE01000144.1"/>
</dbReference>
<name>A0A7X1ZHF0_9PROT</name>
<accession>A0A7X1ZHF0</accession>
<dbReference type="Proteomes" id="UP000434582">
    <property type="component" value="Unassembled WGS sequence"/>
</dbReference>
<protein>
    <submittedName>
        <fullName evidence="1">Uncharacterized protein</fullName>
    </submittedName>
</protein>
<reference evidence="1 2" key="1">
    <citation type="submission" date="2019-10" db="EMBL/GenBank/DDBJ databases">
        <title>Draft whole-genome sequence of the purple nonsulfur photosynthetic bacterium Roseospira navarrensis DSM 15114.</title>
        <authorList>
            <person name="Kyndt J.A."/>
            <person name="Meyer T.E."/>
        </authorList>
    </citation>
    <scope>NUCLEOTIDE SEQUENCE [LARGE SCALE GENOMIC DNA]</scope>
    <source>
        <strain evidence="1 2">DSM 15114</strain>
    </source>
</reference>
<organism evidence="1 2">
    <name type="scientific">Roseospira navarrensis</name>
    <dbReference type="NCBI Taxonomy" id="140058"/>
    <lineage>
        <taxon>Bacteria</taxon>
        <taxon>Pseudomonadati</taxon>
        <taxon>Pseudomonadota</taxon>
        <taxon>Alphaproteobacteria</taxon>
        <taxon>Rhodospirillales</taxon>
        <taxon>Rhodospirillaceae</taxon>
        <taxon>Roseospira</taxon>
    </lineage>
</organism>
<evidence type="ECO:0000313" key="1">
    <source>
        <dbReference type="EMBL" id="MQX38591.1"/>
    </source>
</evidence>
<comment type="caution">
    <text evidence="1">The sequence shown here is derived from an EMBL/GenBank/DDBJ whole genome shotgun (WGS) entry which is preliminary data.</text>
</comment>
<proteinExistence type="predicted"/>
<keyword evidence="2" id="KW-1185">Reference proteome</keyword>
<gene>
    <name evidence="1" type="ORF">GHC57_18955</name>
</gene>